<evidence type="ECO:0000313" key="16">
    <source>
        <dbReference type="Proteomes" id="UP000185639"/>
    </source>
</evidence>
<keyword evidence="5" id="KW-0997">Cell inner membrane</keyword>
<dbReference type="GO" id="GO:0004888">
    <property type="term" value="F:transmembrane signaling receptor activity"/>
    <property type="evidence" value="ECO:0007669"/>
    <property type="project" value="InterPro"/>
</dbReference>
<evidence type="ECO:0000256" key="4">
    <source>
        <dbReference type="ARBA" id="ARBA00022500"/>
    </source>
</evidence>
<evidence type="ECO:0000256" key="8">
    <source>
        <dbReference type="ARBA" id="ARBA00023136"/>
    </source>
</evidence>
<comment type="similarity">
    <text evidence="10">Belongs to the methyl-accepting chemotaxis (MCP) protein family.</text>
</comment>
<dbReference type="PROSITE" id="PS50111">
    <property type="entry name" value="CHEMOTAXIS_TRANSDUC_2"/>
    <property type="match status" value="1"/>
</dbReference>
<evidence type="ECO:0000256" key="9">
    <source>
        <dbReference type="ARBA" id="ARBA00023224"/>
    </source>
</evidence>
<dbReference type="SUPFAM" id="SSF58104">
    <property type="entry name" value="Methyl-accepting chemotaxis protein (MCP) signaling domain"/>
    <property type="match status" value="1"/>
</dbReference>
<dbReference type="SMART" id="SM00091">
    <property type="entry name" value="PAS"/>
    <property type="match status" value="1"/>
</dbReference>
<dbReference type="PRINTS" id="PR00260">
    <property type="entry name" value="CHEMTRNSDUCR"/>
</dbReference>
<dbReference type="InterPro" id="IPR000014">
    <property type="entry name" value="PAS"/>
</dbReference>
<evidence type="ECO:0000259" key="13">
    <source>
        <dbReference type="PROSITE" id="PS50111"/>
    </source>
</evidence>
<keyword evidence="3" id="KW-0488">Methylation</keyword>
<keyword evidence="2" id="KW-1003">Cell membrane</keyword>
<evidence type="ECO:0000256" key="3">
    <source>
        <dbReference type="ARBA" id="ARBA00022481"/>
    </source>
</evidence>
<evidence type="ECO:0000256" key="10">
    <source>
        <dbReference type="ARBA" id="ARBA00029447"/>
    </source>
</evidence>
<dbReference type="GO" id="GO:0007165">
    <property type="term" value="P:signal transduction"/>
    <property type="evidence" value="ECO:0007669"/>
    <property type="project" value="UniProtKB-KW"/>
</dbReference>
<feature type="domain" description="PAS" evidence="14">
    <location>
        <begin position="25"/>
        <end position="76"/>
    </location>
</feature>
<dbReference type="SMART" id="SM00283">
    <property type="entry name" value="MA"/>
    <property type="match status" value="1"/>
</dbReference>
<accession>A0A1N7MXE8</accession>
<comment type="subcellular location">
    <subcellularLocation>
        <location evidence="1">Cell inner membrane</location>
        <topology evidence="1">Multi-pass membrane protein</topology>
    </subcellularLocation>
</comment>
<dbReference type="SUPFAM" id="SSF55785">
    <property type="entry name" value="PYP-like sensor domain (PAS domain)"/>
    <property type="match status" value="1"/>
</dbReference>
<dbReference type="InterPro" id="IPR004089">
    <property type="entry name" value="MCPsignal_dom"/>
</dbReference>
<dbReference type="Pfam" id="PF00015">
    <property type="entry name" value="MCPsignal"/>
    <property type="match status" value="1"/>
</dbReference>
<keyword evidence="6 12" id="KW-0812">Transmembrane</keyword>
<dbReference type="PANTHER" id="PTHR32089:SF74">
    <property type="entry name" value="METHYL-ACCEPTING CHEMOTAXIS PROTEIN AER"/>
    <property type="match status" value="1"/>
</dbReference>
<protein>
    <submittedName>
        <fullName evidence="15">Methyl-accepting chemotaxis sensory transducer with Pas/Pac sensor</fullName>
    </submittedName>
</protein>
<dbReference type="GO" id="GO:0006935">
    <property type="term" value="P:chemotaxis"/>
    <property type="evidence" value="ECO:0007669"/>
    <property type="project" value="UniProtKB-KW"/>
</dbReference>
<dbReference type="CDD" id="cd00130">
    <property type="entry name" value="PAS"/>
    <property type="match status" value="1"/>
</dbReference>
<evidence type="ECO:0000256" key="2">
    <source>
        <dbReference type="ARBA" id="ARBA00022475"/>
    </source>
</evidence>
<organism evidence="15 16">
    <name type="scientific">Thalassolituus maritimus</name>
    <dbReference type="NCBI Taxonomy" id="484498"/>
    <lineage>
        <taxon>Bacteria</taxon>
        <taxon>Pseudomonadati</taxon>
        <taxon>Pseudomonadota</taxon>
        <taxon>Gammaproteobacteria</taxon>
        <taxon>Oceanospirillales</taxon>
        <taxon>Oceanospirillaceae</taxon>
        <taxon>Thalassolituus</taxon>
    </lineage>
</organism>
<evidence type="ECO:0000256" key="11">
    <source>
        <dbReference type="PROSITE-ProRule" id="PRU00284"/>
    </source>
</evidence>
<feature type="transmembrane region" description="Helical" evidence="12">
    <location>
        <begin position="151"/>
        <end position="167"/>
    </location>
</feature>
<keyword evidence="4" id="KW-0145">Chemotaxis</keyword>
<dbReference type="Gene3D" id="3.30.450.20">
    <property type="entry name" value="PAS domain"/>
    <property type="match status" value="1"/>
</dbReference>
<keyword evidence="8 12" id="KW-0472">Membrane</keyword>
<proteinExistence type="inferred from homology"/>
<evidence type="ECO:0000256" key="7">
    <source>
        <dbReference type="ARBA" id="ARBA00022989"/>
    </source>
</evidence>
<gene>
    <name evidence="15" type="ORF">SAMN05421686_10633</name>
</gene>
<dbReference type="EMBL" id="FTOH01000006">
    <property type="protein sequence ID" value="SIS90559.1"/>
    <property type="molecule type" value="Genomic_DNA"/>
</dbReference>
<dbReference type="FunFam" id="3.30.450.20:FF:000046">
    <property type="entry name" value="Aerotaxis sensor receptor"/>
    <property type="match status" value="1"/>
</dbReference>
<feature type="domain" description="Methyl-accepting transducer" evidence="13">
    <location>
        <begin position="247"/>
        <end position="483"/>
    </location>
</feature>
<keyword evidence="9 11" id="KW-0807">Transducer</keyword>
<evidence type="ECO:0000256" key="5">
    <source>
        <dbReference type="ARBA" id="ARBA00022519"/>
    </source>
</evidence>
<reference evidence="16" key="1">
    <citation type="submission" date="2017-01" db="EMBL/GenBank/DDBJ databases">
        <authorList>
            <person name="Varghese N."/>
            <person name="Submissions S."/>
        </authorList>
    </citation>
    <scope>NUCLEOTIDE SEQUENCE [LARGE SCALE GENOMIC DNA]</scope>
    <source>
        <strain evidence="16">DSM 24913</strain>
    </source>
</reference>
<dbReference type="PROSITE" id="PS50112">
    <property type="entry name" value="PAS"/>
    <property type="match status" value="1"/>
</dbReference>
<evidence type="ECO:0000259" key="14">
    <source>
        <dbReference type="PROSITE" id="PS50112"/>
    </source>
</evidence>
<keyword evidence="16" id="KW-1185">Reference proteome</keyword>
<dbReference type="STRING" id="484498.SAMN05421686_10633"/>
<dbReference type="RefSeq" id="WP_076516216.1">
    <property type="nucleotide sequence ID" value="NZ_FTOH01000006.1"/>
</dbReference>
<dbReference type="InterPro" id="IPR004090">
    <property type="entry name" value="Chemotax_Me-accpt_rcpt"/>
</dbReference>
<evidence type="ECO:0000256" key="1">
    <source>
        <dbReference type="ARBA" id="ARBA00004429"/>
    </source>
</evidence>
<name>A0A1N7MXE8_9GAMM</name>
<dbReference type="PANTHER" id="PTHR32089">
    <property type="entry name" value="METHYL-ACCEPTING CHEMOTAXIS PROTEIN MCPB"/>
    <property type="match status" value="1"/>
</dbReference>
<dbReference type="NCBIfam" id="TIGR00229">
    <property type="entry name" value="sensory_box"/>
    <property type="match status" value="1"/>
</dbReference>
<keyword evidence="7 12" id="KW-1133">Transmembrane helix</keyword>
<dbReference type="AlphaFoldDB" id="A0A1N7MXE8"/>
<sequence>MRKNLPVTDKERTFSEDQKLISSTDLKGKIVHCNDAFVEVSGYSREELIGQPHNIVRHPDMPVEAYESMWKELKAGSPWMGLVKNRCKNGDYYWVSAYVTPVIEGGVAVGYESVRTAPSRDQIARAEAAYRGLNDGSWLRKQRLKKIRQQITLPVVLLLMIFAGFQINGVNGAIEGASFGAIGVLLFSIARLKRRLRDLSVQSSGFFNDPLAARVYHNRDDAAGQVAMALTSQNARLDTILTRIEDAAQAMSVKTAEGLSKSMSAHGQIEKQQGESQRITEAMREVSNAIETTTKNIHETAVNSVQVQTLVKSGTDLASSTHKAIEALNEITEKVTETVRTIESETSRISAAAGVIEDIAEQTNLLALNAAIESARAGEQGRGFAVVADEVRTLAQKTQDTTSDIHRVINDLSVSVSAAVDMAAGGSESAAGGLSKVNEMEIMLKSISSAVDDIATVSDSMAESAKRQAVLTNEMTEQVGNVSELAKGSLSQSNEAASTMQDIGRLSTGLRDLVQRFR</sequence>
<dbReference type="Proteomes" id="UP000185639">
    <property type="component" value="Unassembled WGS sequence"/>
</dbReference>
<evidence type="ECO:0000256" key="6">
    <source>
        <dbReference type="ARBA" id="ARBA00022692"/>
    </source>
</evidence>
<dbReference type="InterPro" id="IPR013655">
    <property type="entry name" value="PAS_fold_3"/>
</dbReference>
<dbReference type="Pfam" id="PF08447">
    <property type="entry name" value="PAS_3"/>
    <property type="match status" value="1"/>
</dbReference>
<evidence type="ECO:0000313" key="15">
    <source>
        <dbReference type="EMBL" id="SIS90559.1"/>
    </source>
</evidence>
<dbReference type="InterPro" id="IPR035965">
    <property type="entry name" value="PAS-like_dom_sf"/>
</dbReference>
<dbReference type="GO" id="GO:0005886">
    <property type="term" value="C:plasma membrane"/>
    <property type="evidence" value="ECO:0007669"/>
    <property type="project" value="UniProtKB-SubCell"/>
</dbReference>
<dbReference type="Gene3D" id="1.10.287.950">
    <property type="entry name" value="Methyl-accepting chemotaxis protein"/>
    <property type="match status" value="1"/>
</dbReference>
<evidence type="ECO:0000256" key="12">
    <source>
        <dbReference type="SAM" id="Phobius"/>
    </source>
</evidence>